<organism evidence="1 2">
    <name type="scientific">Bacillus phage JL</name>
    <dbReference type="NCBI Taxonomy" id="1296655"/>
    <lineage>
        <taxon>Viruses</taxon>
        <taxon>Duplodnaviria</taxon>
        <taxon>Heunggongvirae</taxon>
        <taxon>Uroviricota</taxon>
        <taxon>Caudoviricetes</taxon>
        <taxon>Herelleviridae</taxon>
        <taxon>Spounavirinae</taxon>
        <taxon>Siminovitchvirus</taxon>
        <taxon>Siminovitchvirus JL</taxon>
    </lineage>
</organism>
<gene>
    <name evidence="1" type="ORF">JL_220</name>
</gene>
<sequence>MFRCKSYGVQNRFIWYDFEPFELCIEMPIVYNCNRQLGSSY</sequence>
<reference evidence="1 2" key="1">
    <citation type="journal article" date="2014" name="Genome Announc.">
        <title>Genome Sequences of Three Novel Bacillus cereus Bacteriophages.</title>
        <authorList>
            <person name="Grose J.H."/>
            <person name="Jensen J.D."/>
            <person name="Merrill B.D."/>
            <person name="Fisher J.N."/>
            <person name="Burnett S.H."/>
            <person name="Breakwell D.P."/>
        </authorList>
    </citation>
    <scope>NUCLEOTIDE SEQUENCE [LARGE SCALE GENOMIC DNA]</scope>
</reference>
<evidence type="ECO:0000313" key="1">
    <source>
        <dbReference type="EMBL" id="AGR46927.1"/>
    </source>
</evidence>
<protein>
    <submittedName>
        <fullName evidence="1">Uncharacterized protein</fullName>
    </submittedName>
</protein>
<keyword evidence="2" id="KW-1185">Reference proteome</keyword>
<dbReference type="KEGG" id="vg:26642338"/>
<accession>S5MT11</accession>
<name>S5MT11_9CAUD</name>
<dbReference type="RefSeq" id="YP_009215996.1">
    <property type="nucleotide sequence ID" value="NC_028982.1"/>
</dbReference>
<dbReference type="EMBL" id="KC595512">
    <property type="protein sequence ID" value="AGR46927.1"/>
    <property type="molecule type" value="Genomic_DNA"/>
</dbReference>
<dbReference type="GeneID" id="26642338"/>
<proteinExistence type="predicted"/>
<evidence type="ECO:0000313" key="2">
    <source>
        <dbReference type="Proteomes" id="UP000015092"/>
    </source>
</evidence>
<dbReference type="Proteomes" id="UP000015092">
    <property type="component" value="Segment"/>
</dbReference>